<name>A0A369BCX8_9FIRM</name>
<proteinExistence type="predicted"/>
<reference evidence="1 2" key="1">
    <citation type="submission" date="2018-07" db="EMBL/GenBank/DDBJ databases">
        <title>Genomic Encyclopedia of Type Strains, Phase IV (KMG-IV): sequencing the most valuable type-strain genomes for metagenomic binning, comparative biology and taxonomic classification.</title>
        <authorList>
            <person name="Goeker M."/>
        </authorList>
    </citation>
    <scope>NUCLEOTIDE SEQUENCE [LARGE SCALE GENOMIC DNA]</scope>
    <source>
        <strain evidence="1 2">DSM 27016</strain>
    </source>
</reference>
<dbReference type="RefSeq" id="WP_114296474.1">
    <property type="nucleotide sequence ID" value="NZ_QPJT01000003.1"/>
</dbReference>
<evidence type="ECO:0000313" key="1">
    <source>
        <dbReference type="EMBL" id="RCX19410.1"/>
    </source>
</evidence>
<protein>
    <submittedName>
        <fullName evidence="1">Uncharacterized protein</fullName>
    </submittedName>
</protein>
<dbReference type="AlphaFoldDB" id="A0A369BCX8"/>
<organism evidence="1 2">
    <name type="scientific">Anaerobacterium chartisolvens</name>
    <dbReference type="NCBI Taxonomy" id="1297424"/>
    <lineage>
        <taxon>Bacteria</taxon>
        <taxon>Bacillati</taxon>
        <taxon>Bacillota</taxon>
        <taxon>Clostridia</taxon>
        <taxon>Eubacteriales</taxon>
        <taxon>Oscillospiraceae</taxon>
        <taxon>Anaerobacterium</taxon>
    </lineage>
</organism>
<dbReference type="EMBL" id="QPJT01000003">
    <property type="protein sequence ID" value="RCX19410.1"/>
    <property type="molecule type" value="Genomic_DNA"/>
</dbReference>
<accession>A0A369BCX8</accession>
<keyword evidence="2" id="KW-1185">Reference proteome</keyword>
<comment type="caution">
    <text evidence="1">The sequence shown here is derived from an EMBL/GenBank/DDBJ whole genome shotgun (WGS) entry which is preliminary data.</text>
</comment>
<dbReference type="OrthoDB" id="9907324at2"/>
<sequence length="70" mass="7647">MWKKPSMEKPSFQKVNLEELSVKESSETNGGAVGVSEAIINLPIILPIKPPIILSGIIAYPYPLVKSQVK</sequence>
<gene>
    <name evidence="1" type="ORF">DFR58_103155</name>
</gene>
<dbReference type="Proteomes" id="UP000253034">
    <property type="component" value="Unassembled WGS sequence"/>
</dbReference>
<evidence type="ECO:0000313" key="2">
    <source>
        <dbReference type="Proteomes" id="UP000253034"/>
    </source>
</evidence>